<evidence type="ECO:0000313" key="4">
    <source>
        <dbReference type="Proteomes" id="UP001415169"/>
    </source>
</evidence>
<dbReference type="Pfam" id="PF05857">
    <property type="entry name" value="TraX"/>
    <property type="match status" value="1"/>
</dbReference>
<keyword evidence="2" id="KW-0732">Signal</keyword>
<protein>
    <submittedName>
        <fullName evidence="3">TraX family protein</fullName>
    </submittedName>
</protein>
<feature type="transmembrane region" description="Helical" evidence="1">
    <location>
        <begin position="130"/>
        <end position="147"/>
    </location>
</feature>
<dbReference type="RefSeq" id="WP_344792112.1">
    <property type="nucleotide sequence ID" value="NZ_BAABBV010000001.1"/>
</dbReference>
<reference evidence="3" key="1">
    <citation type="journal article" date="2014" name="Int. J. Syst. Evol. Microbiol.">
        <title>Complete genome of a new Firmicutes species belonging to the dominant human colonic microbiota ('Ruminococcus bicirculans') reveals two chromosomes and a selective capacity to utilize plant glucans.</title>
        <authorList>
            <consortium name="NISC Comparative Sequencing Program"/>
            <person name="Wegmann U."/>
            <person name="Louis P."/>
            <person name="Goesmann A."/>
            <person name="Henrissat B."/>
            <person name="Duncan S.H."/>
            <person name="Flint H.J."/>
        </authorList>
    </citation>
    <scope>NUCLEOTIDE SEQUENCE</scope>
    <source>
        <strain evidence="3">JCM 17590</strain>
    </source>
</reference>
<keyword evidence="1" id="KW-0472">Membrane</keyword>
<dbReference type="EMBL" id="BAABBV010000001">
    <property type="protein sequence ID" value="GAA4163810.1"/>
    <property type="molecule type" value="Genomic_DNA"/>
</dbReference>
<dbReference type="InterPro" id="IPR008875">
    <property type="entry name" value="TraX"/>
</dbReference>
<feature type="transmembrane region" description="Helical" evidence="1">
    <location>
        <begin position="74"/>
        <end position="92"/>
    </location>
</feature>
<feature type="transmembrane region" description="Helical" evidence="1">
    <location>
        <begin position="42"/>
        <end position="62"/>
    </location>
</feature>
<evidence type="ECO:0000256" key="2">
    <source>
        <dbReference type="SAM" id="SignalP"/>
    </source>
</evidence>
<feature type="transmembrane region" description="Helical" evidence="1">
    <location>
        <begin position="104"/>
        <end position="123"/>
    </location>
</feature>
<feature type="signal peptide" evidence="2">
    <location>
        <begin position="1"/>
        <end position="26"/>
    </location>
</feature>
<proteinExistence type="predicted"/>
<accession>A0ABP7ZM32</accession>
<evidence type="ECO:0000256" key="1">
    <source>
        <dbReference type="SAM" id="Phobius"/>
    </source>
</evidence>
<reference evidence="3" key="2">
    <citation type="submission" date="2023-12" db="EMBL/GenBank/DDBJ databases">
        <authorList>
            <person name="Sun Q."/>
            <person name="Inoue M."/>
        </authorList>
    </citation>
    <scope>NUCLEOTIDE SEQUENCE</scope>
    <source>
        <strain evidence="3">JCM 17590</strain>
    </source>
</reference>
<keyword evidence="4" id="KW-1185">Reference proteome</keyword>
<sequence>MSAARLRVVGFVLVALGAVSSAIAVAQTPAAGSAVDMSTLTRVVLLEAVSWAAVPIFAWLLWRGFRRAQRRGRYALWLALLAVVTELPYDLATSGRAWDPSSQNPVFALLIGFIVMWALDHLLRGPRRNAGVAVLVCIAGILWLVIFDVGVRLGIVPMGVVLLLFCLVFYFLHSRENTMMMVGGTLGALALIFPALGMLLLHFRRDESGDGATADSADSIAGDSAVAAGSPLFPLFPRDLLYGLYPLGLLVAGLIGVLS</sequence>
<gene>
    <name evidence="3" type="ORF">GCM10022286_24830</name>
</gene>
<name>A0ABP7ZM32_9MICO</name>
<feature type="transmembrane region" description="Helical" evidence="1">
    <location>
        <begin position="240"/>
        <end position="258"/>
    </location>
</feature>
<feature type="transmembrane region" description="Helical" evidence="1">
    <location>
        <begin position="153"/>
        <end position="172"/>
    </location>
</feature>
<keyword evidence="1" id="KW-1133">Transmembrane helix</keyword>
<dbReference type="Proteomes" id="UP001415169">
    <property type="component" value="Unassembled WGS sequence"/>
</dbReference>
<organism evidence="3 4">
    <name type="scientific">Gryllotalpicola daejeonensis</name>
    <dbReference type="NCBI Taxonomy" id="993087"/>
    <lineage>
        <taxon>Bacteria</taxon>
        <taxon>Bacillati</taxon>
        <taxon>Actinomycetota</taxon>
        <taxon>Actinomycetes</taxon>
        <taxon>Micrococcales</taxon>
        <taxon>Microbacteriaceae</taxon>
        <taxon>Gryllotalpicola</taxon>
    </lineage>
</organism>
<feature type="chain" id="PRO_5046336359" evidence="2">
    <location>
        <begin position="27"/>
        <end position="259"/>
    </location>
</feature>
<evidence type="ECO:0000313" key="3">
    <source>
        <dbReference type="EMBL" id="GAA4163810.1"/>
    </source>
</evidence>
<comment type="caution">
    <text evidence="3">The sequence shown here is derived from an EMBL/GenBank/DDBJ whole genome shotgun (WGS) entry which is preliminary data.</text>
</comment>
<keyword evidence="1" id="KW-0812">Transmembrane</keyword>
<feature type="transmembrane region" description="Helical" evidence="1">
    <location>
        <begin position="179"/>
        <end position="201"/>
    </location>
</feature>